<feature type="signal peptide" evidence="2">
    <location>
        <begin position="1"/>
        <end position="20"/>
    </location>
</feature>
<dbReference type="CDD" id="cd07012">
    <property type="entry name" value="PBP2_Bug_TTT"/>
    <property type="match status" value="1"/>
</dbReference>
<dbReference type="RefSeq" id="WP_068884539.1">
    <property type="nucleotide sequence ID" value="NZ_LNTU01000038.1"/>
</dbReference>
<evidence type="ECO:0000256" key="2">
    <source>
        <dbReference type="SAM" id="SignalP"/>
    </source>
</evidence>
<dbReference type="Pfam" id="PF03401">
    <property type="entry name" value="TctC"/>
    <property type="match status" value="1"/>
</dbReference>
<dbReference type="AlphaFoldDB" id="A0A135HQ58"/>
<protein>
    <submittedName>
        <fullName evidence="3">Tricarboxylate transporter</fullName>
    </submittedName>
</protein>
<dbReference type="PIRSF" id="PIRSF017082">
    <property type="entry name" value="YflP"/>
    <property type="match status" value="1"/>
</dbReference>
<name>A0A135HQ58_9HYPH</name>
<gene>
    <name evidence="3" type="ORF">ATN84_18895</name>
</gene>
<dbReference type="OrthoDB" id="8443386at2"/>
<dbReference type="Proteomes" id="UP000070107">
    <property type="component" value="Unassembled WGS sequence"/>
</dbReference>
<sequence length="327" mass="35293">MLKKITLALLAMTAAGPALAFEPTRPVEFVVTSGPGGGTDNFARTVQSIIAKHKLMDAPVVVTNKGGGSGAEGFVYAAGYKGDPYKLTFGTNNEYLLPSVAAVPYKPEDLTPVATLALDEFLIWVNGQSEFNDVKSFVEAAKAKPGALQFGGSQSKDTDQILVSTIADVTGAQFRYIPFKSGGEAAVQLAGGHIDGNVNNPNENRGQWQAGMVKPLCVFRPDRFPQSDPVHDGKGWHDIPTCAEAGLAIDNYRMPRTVWLPAGVDEDAVAFYRDVLKKVSETPEWADYAAKTSQTSQFMAGDDFVAYQANDRENVLKVLKREGWLVE</sequence>
<accession>A0A135HQ58</accession>
<dbReference type="InterPro" id="IPR042100">
    <property type="entry name" value="Bug_dom1"/>
</dbReference>
<organism evidence="3 4">
    <name type="scientific">Paramesorhizobium deserti</name>
    <dbReference type="NCBI Taxonomy" id="1494590"/>
    <lineage>
        <taxon>Bacteria</taxon>
        <taxon>Pseudomonadati</taxon>
        <taxon>Pseudomonadota</taxon>
        <taxon>Alphaproteobacteria</taxon>
        <taxon>Hyphomicrobiales</taxon>
        <taxon>Phyllobacteriaceae</taxon>
        <taxon>Paramesorhizobium</taxon>
    </lineage>
</organism>
<dbReference type="InterPro" id="IPR005064">
    <property type="entry name" value="BUG"/>
</dbReference>
<comment type="similarity">
    <text evidence="1">Belongs to the UPF0065 (bug) family.</text>
</comment>
<dbReference type="Gene3D" id="3.40.190.10">
    <property type="entry name" value="Periplasmic binding protein-like II"/>
    <property type="match status" value="1"/>
</dbReference>
<evidence type="ECO:0000313" key="3">
    <source>
        <dbReference type="EMBL" id="KXF75335.1"/>
    </source>
</evidence>
<dbReference type="EMBL" id="LNTU01000038">
    <property type="protein sequence ID" value="KXF75335.1"/>
    <property type="molecule type" value="Genomic_DNA"/>
</dbReference>
<dbReference type="STRING" id="1494590.ATN84_18895"/>
<evidence type="ECO:0000256" key="1">
    <source>
        <dbReference type="ARBA" id="ARBA00006987"/>
    </source>
</evidence>
<feature type="chain" id="PRO_5007465208" evidence="2">
    <location>
        <begin position="21"/>
        <end position="327"/>
    </location>
</feature>
<keyword evidence="2" id="KW-0732">Signal</keyword>
<proteinExistence type="inferred from homology"/>
<dbReference type="PANTHER" id="PTHR42928:SF1">
    <property type="entry name" value="BLR4371 PROTEIN"/>
    <property type="match status" value="1"/>
</dbReference>
<keyword evidence="4" id="KW-1185">Reference proteome</keyword>
<comment type="caution">
    <text evidence="3">The sequence shown here is derived from an EMBL/GenBank/DDBJ whole genome shotgun (WGS) entry which is preliminary data.</text>
</comment>
<reference evidence="3 4" key="1">
    <citation type="submission" date="2015-11" db="EMBL/GenBank/DDBJ databases">
        <title>Draft genome sequence of Paramesorhizobium deserti A-3-E, a strain highly resistant to diverse beta-lactam antibiotics.</title>
        <authorList>
            <person name="Lv R."/>
            <person name="Yang X."/>
            <person name="Fang N."/>
            <person name="Guo J."/>
            <person name="Luo X."/>
            <person name="Peng F."/>
            <person name="Yang R."/>
            <person name="Cui Y."/>
            <person name="Fang C."/>
            <person name="Song Y."/>
        </authorList>
    </citation>
    <scope>NUCLEOTIDE SEQUENCE [LARGE SCALE GENOMIC DNA]</scope>
    <source>
        <strain evidence="3 4">A-3-E</strain>
    </source>
</reference>
<dbReference type="PANTHER" id="PTHR42928">
    <property type="entry name" value="TRICARBOXYLATE-BINDING PROTEIN"/>
    <property type="match status" value="1"/>
</dbReference>
<dbReference type="Gene3D" id="3.40.190.150">
    <property type="entry name" value="Bordetella uptake gene, domain 1"/>
    <property type="match status" value="1"/>
</dbReference>
<evidence type="ECO:0000313" key="4">
    <source>
        <dbReference type="Proteomes" id="UP000070107"/>
    </source>
</evidence>